<dbReference type="Pfam" id="PF09346">
    <property type="entry name" value="SMI1_KNR4"/>
    <property type="match status" value="1"/>
</dbReference>
<dbReference type="InterPro" id="IPR018958">
    <property type="entry name" value="Knr4/Smi1-like_dom"/>
</dbReference>
<dbReference type="InterPro" id="IPR037883">
    <property type="entry name" value="Knr4/Smi1-like_sf"/>
</dbReference>
<protein>
    <submittedName>
        <fullName evidence="2">Cell wall assembly/cell proliferation coordinating protein, KNR4</fullName>
    </submittedName>
</protein>
<dbReference type="AlphaFoldDB" id="H7EJJ5"/>
<dbReference type="EMBL" id="AGRW01000041">
    <property type="protein sequence ID" value="EIC02233.1"/>
    <property type="molecule type" value="Genomic_DNA"/>
</dbReference>
<proteinExistence type="predicted"/>
<reference evidence="2 3" key="1">
    <citation type="submission" date="2011-09" db="EMBL/GenBank/DDBJ databases">
        <title>The draft genome of Treponema saccharophilum DSM 2985.</title>
        <authorList>
            <consortium name="US DOE Joint Genome Institute (JGI-PGF)"/>
            <person name="Lucas S."/>
            <person name="Copeland A."/>
            <person name="Lapidus A."/>
            <person name="Glavina del Rio T."/>
            <person name="Dalin E."/>
            <person name="Tice H."/>
            <person name="Bruce D."/>
            <person name="Goodwin L."/>
            <person name="Pitluck S."/>
            <person name="Peters L."/>
            <person name="Kyrpides N."/>
            <person name="Mavromatis K."/>
            <person name="Ivanova N."/>
            <person name="Markowitz V."/>
            <person name="Cheng J.-F."/>
            <person name="Hugenholtz P."/>
            <person name="Woyke T."/>
            <person name="Wu D."/>
            <person name="Gronow S."/>
            <person name="Wellnitz S."/>
            <person name="Brambilla E."/>
            <person name="Klenk H.-P."/>
            <person name="Eisen J.A."/>
        </authorList>
    </citation>
    <scope>NUCLEOTIDE SEQUENCE [LARGE SCALE GENOMIC DNA]</scope>
    <source>
        <strain evidence="2 3">DSM 2985</strain>
    </source>
</reference>
<keyword evidence="3" id="KW-1185">Reference proteome</keyword>
<name>H7EJJ5_9SPIR</name>
<evidence type="ECO:0000313" key="2">
    <source>
        <dbReference type="EMBL" id="EIC02233.1"/>
    </source>
</evidence>
<evidence type="ECO:0000313" key="3">
    <source>
        <dbReference type="Proteomes" id="UP000003571"/>
    </source>
</evidence>
<accession>H7EJJ5</accession>
<evidence type="ECO:0000259" key="1">
    <source>
        <dbReference type="SMART" id="SM00860"/>
    </source>
</evidence>
<sequence length="182" mass="21534">MKMEKNAMIIYGNEEKSQQTGSFMETRLNSVIEKMKSKNIERNELVSLEEIKSFEKKNNIKLPNELVSFYTTISNGCKMIDGFNLRKLEEWKFKTGQLNRDFPFTEPWIWEDDENTEKLKYIEDGNIELIDIGDSQTWNIIVSGKEKGKMWFFTDVGIQPCAPAMDFLTWFEFWLDGNEDYF</sequence>
<dbReference type="SUPFAM" id="SSF160631">
    <property type="entry name" value="SMI1/KNR4-like"/>
    <property type="match status" value="1"/>
</dbReference>
<dbReference type="Proteomes" id="UP000003571">
    <property type="component" value="Unassembled WGS sequence"/>
</dbReference>
<feature type="domain" description="Knr4/Smi1-like" evidence="1">
    <location>
        <begin position="45"/>
        <end position="177"/>
    </location>
</feature>
<dbReference type="SMART" id="SM00860">
    <property type="entry name" value="SMI1_KNR4"/>
    <property type="match status" value="1"/>
</dbReference>
<dbReference type="eggNOG" id="ENOG5033BIX">
    <property type="taxonomic scope" value="Bacteria"/>
</dbReference>
<organism evidence="2 3">
    <name type="scientific">Treponema saccharophilum DSM 2985</name>
    <dbReference type="NCBI Taxonomy" id="907348"/>
    <lineage>
        <taxon>Bacteria</taxon>
        <taxon>Pseudomonadati</taxon>
        <taxon>Spirochaetota</taxon>
        <taxon>Spirochaetia</taxon>
        <taxon>Spirochaetales</taxon>
        <taxon>Treponemataceae</taxon>
        <taxon>Treponema</taxon>
    </lineage>
</organism>
<dbReference type="STRING" id="907348.TresaDRAFT_1497"/>
<gene>
    <name evidence="2" type="ORF">TresaDRAFT_1497</name>
</gene>
<comment type="caution">
    <text evidence="2">The sequence shown here is derived from an EMBL/GenBank/DDBJ whole genome shotgun (WGS) entry which is preliminary data.</text>
</comment>